<evidence type="ECO:0000313" key="6">
    <source>
        <dbReference type="Proteomes" id="UP000051886"/>
    </source>
</evidence>
<dbReference type="SUPFAM" id="SSF54106">
    <property type="entry name" value="LysM domain"/>
    <property type="match status" value="2"/>
</dbReference>
<dbReference type="Pfam" id="PF01183">
    <property type="entry name" value="Glyco_hydro_25"/>
    <property type="match status" value="1"/>
</dbReference>
<dbReference type="RefSeq" id="WP_017868769.1">
    <property type="nucleotide sequence ID" value="NZ_BJYB01000024.1"/>
</dbReference>
<keyword evidence="6" id="KW-1185">Reference proteome</keyword>
<dbReference type="GO" id="GO:0003796">
    <property type="term" value="F:lysozyme activity"/>
    <property type="evidence" value="ECO:0007669"/>
    <property type="project" value="InterPro"/>
</dbReference>
<dbReference type="SMART" id="SM00257">
    <property type="entry name" value="LysM"/>
    <property type="match status" value="2"/>
</dbReference>
<dbReference type="Proteomes" id="UP000051886">
    <property type="component" value="Unassembled WGS sequence"/>
</dbReference>
<dbReference type="PANTHER" id="PTHR34135">
    <property type="entry name" value="LYSOZYME"/>
    <property type="match status" value="1"/>
</dbReference>
<reference evidence="5 6" key="1">
    <citation type="journal article" date="2015" name="Genome Announc.">
        <title>Expanding the biotechnology potential of lactobacilli through comparative genomics of 213 strains and associated genera.</title>
        <authorList>
            <person name="Sun Z."/>
            <person name="Harris H.M."/>
            <person name="McCann A."/>
            <person name="Guo C."/>
            <person name="Argimon S."/>
            <person name="Zhang W."/>
            <person name="Yang X."/>
            <person name="Jeffery I.B."/>
            <person name="Cooney J.C."/>
            <person name="Kagawa T.F."/>
            <person name="Liu W."/>
            <person name="Song Y."/>
            <person name="Salvetti E."/>
            <person name="Wrobel A."/>
            <person name="Rasinkangas P."/>
            <person name="Parkhill J."/>
            <person name="Rea M.C."/>
            <person name="O'Sullivan O."/>
            <person name="Ritari J."/>
            <person name="Douillard F.P."/>
            <person name="Paul Ross R."/>
            <person name="Yang R."/>
            <person name="Briner A.E."/>
            <person name="Felis G.E."/>
            <person name="de Vos W.M."/>
            <person name="Barrangou R."/>
            <person name="Klaenhammer T.R."/>
            <person name="Caufield P.W."/>
            <person name="Cui Y."/>
            <person name="Zhang H."/>
            <person name="O'Toole P.W."/>
        </authorList>
    </citation>
    <scope>NUCLEOTIDE SEQUENCE [LARGE SCALE GENOMIC DNA]</scope>
    <source>
        <strain evidence="5 6">NBRC 103219</strain>
    </source>
</reference>
<comment type="similarity">
    <text evidence="1">Belongs to the glycosyl hydrolase 25 family.</text>
</comment>
<organism evidence="5 6">
    <name type="scientific">Ligilactobacillus pobuzihii</name>
    <dbReference type="NCBI Taxonomy" id="449659"/>
    <lineage>
        <taxon>Bacteria</taxon>
        <taxon>Bacillati</taxon>
        <taxon>Bacillota</taxon>
        <taxon>Bacilli</taxon>
        <taxon>Lactobacillales</taxon>
        <taxon>Lactobacillaceae</taxon>
        <taxon>Ligilactobacillus</taxon>
    </lineage>
</organism>
<dbReference type="Gene3D" id="3.10.350.10">
    <property type="entry name" value="LysM domain"/>
    <property type="match status" value="2"/>
</dbReference>
<dbReference type="Gene3D" id="3.20.20.80">
    <property type="entry name" value="Glycosidases"/>
    <property type="match status" value="1"/>
</dbReference>
<dbReference type="GO" id="GO:0016052">
    <property type="term" value="P:carbohydrate catabolic process"/>
    <property type="evidence" value="ECO:0007669"/>
    <property type="project" value="TreeGrafter"/>
</dbReference>
<feature type="domain" description="LysM" evidence="4">
    <location>
        <begin position="218"/>
        <end position="262"/>
    </location>
</feature>
<gene>
    <name evidence="5" type="ORF">IV66_GL001530</name>
</gene>
<accession>A0A0R2LHP3</accession>
<dbReference type="CDD" id="cd00118">
    <property type="entry name" value="LysM"/>
    <property type="match status" value="2"/>
</dbReference>
<dbReference type="PANTHER" id="PTHR34135:SF2">
    <property type="entry name" value="LYSOZYME"/>
    <property type="match status" value="1"/>
</dbReference>
<proteinExistence type="inferred from homology"/>
<dbReference type="PROSITE" id="PS51904">
    <property type="entry name" value="GLYCOSYL_HYDROL_F25_2"/>
    <property type="match status" value="1"/>
</dbReference>
<dbReference type="Pfam" id="PF01476">
    <property type="entry name" value="LysM"/>
    <property type="match status" value="2"/>
</dbReference>
<dbReference type="PATRIC" id="fig|449659.4.peg.1556"/>
<dbReference type="InterPro" id="IPR017853">
    <property type="entry name" value="GH"/>
</dbReference>
<dbReference type="PROSITE" id="PS51782">
    <property type="entry name" value="LYSM"/>
    <property type="match status" value="2"/>
</dbReference>
<name>A0A0R2LHP3_9LACO</name>
<keyword evidence="3" id="KW-0326">Glycosidase</keyword>
<dbReference type="InterPro" id="IPR018077">
    <property type="entry name" value="Glyco_hydro_fam25_subgr"/>
</dbReference>
<protein>
    <submittedName>
        <fullName evidence="5">Glycoside hydrolase family 25</fullName>
    </submittedName>
</protein>
<keyword evidence="2 5" id="KW-0378">Hydrolase</keyword>
<dbReference type="InterPro" id="IPR002053">
    <property type="entry name" value="Glyco_hydro_25"/>
</dbReference>
<dbReference type="GO" id="GO:0016998">
    <property type="term" value="P:cell wall macromolecule catabolic process"/>
    <property type="evidence" value="ECO:0007669"/>
    <property type="project" value="InterPro"/>
</dbReference>
<dbReference type="InterPro" id="IPR036779">
    <property type="entry name" value="LysM_dom_sf"/>
</dbReference>
<comment type="caution">
    <text evidence="5">The sequence shown here is derived from an EMBL/GenBank/DDBJ whole genome shotgun (WGS) entry which is preliminary data.</text>
</comment>
<evidence type="ECO:0000259" key="4">
    <source>
        <dbReference type="PROSITE" id="PS51782"/>
    </source>
</evidence>
<dbReference type="STRING" id="449659.IV66_GL001530"/>
<dbReference type="SUPFAM" id="SSF51445">
    <property type="entry name" value="(Trans)glycosidases"/>
    <property type="match status" value="1"/>
</dbReference>
<evidence type="ECO:0000256" key="3">
    <source>
        <dbReference type="ARBA" id="ARBA00023295"/>
    </source>
</evidence>
<dbReference type="InterPro" id="IPR018392">
    <property type="entry name" value="LysM"/>
</dbReference>
<dbReference type="SMART" id="SM00641">
    <property type="entry name" value="Glyco_25"/>
    <property type="match status" value="1"/>
</dbReference>
<dbReference type="AlphaFoldDB" id="A0A0R2LHP3"/>
<dbReference type="OrthoDB" id="9783374at2"/>
<feature type="domain" description="LysM" evidence="4">
    <location>
        <begin position="276"/>
        <end position="320"/>
    </location>
</feature>
<evidence type="ECO:0000313" key="5">
    <source>
        <dbReference type="EMBL" id="KRN99526.1"/>
    </source>
</evidence>
<dbReference type="GO" id="GO:0009253">
    <property type="term" value="P:peptidoglycan catabolic process"/>
    <property type="evidence" value="ECO:0007669"/>
    <property type="project" value="InterPro"/>
</dbReference>
<sequence length="320" mass="34899">MSKIYGIDVASYQTVAQAVNKNAQATVVKATQGTGYVNPKCDAQYQNAKKNGKLLGVYHYAGGGNATTEADYFLKNIKGYIGEAVLFLDWENGQNSAYGNGKWVKQFVDRVKAKTGIDCVIYTGSEGAGQVAPYVKKTNALWIAQYPYSNYPSFSEPKSNYNAHGMTVFGWQFSSTPLDHSVYYVTPAQWKAYAKGSSKITPAKPAKKPVAKPKAKSSTYTVRSGDTLSGIATKYGMSTATLASINDISNWNMIKVGQKLKINGTAKKSKSSKGSRYRIVQSGDTLSHISYLTGYSVAYLQKKNGIKNANRISVGQKIYY</sequence>
<evidence type="ECO:0000256" key="2">
    <source>
        <dbReference type="ARBA" id="ARBA00022801"/>
    </source>
</evidence>
<dbReference type="EMBL" id="JQCN01000031">
    <property type="protein sequence ID" value="KRN99526.1"/>
    <property type="molecule type" value="Genomic_DNA"/>
</dbReference>
<evidence type="ECO:0000256" key="1">
    <source>
        <dbReference type="ARBA" id="ARBA00010646"/>
    </source>
</evidence>